<dbReference type="InterPro" id="IPR000956">
    <property type="entry name" value="Stathmin_fam"/>
</dbReference>
<keyword evidence="3" id="KW-1133">Transmembrane helix</keyword>
<dbReference type="PRINTS" id="PR00345">
    <property type="entry name" value="STATHMIN"/>
</dbReference>
<dbReference type="PANTHER" id="PTHR10104">
    <property type="entry name" value="STATHMIN"/>
    <property type="match status" value="1"/>
</dbReference>
<dbReference type="InterPro" id="IPR036002">
    <property type="entry name" value="Stathmin_sf"/>
</dbReference>
<protein>
    <submittedName>
        <fullName evidence="5">Stathmin-3</fullName>
    </submittedName>
</protein>
<proteinExistence type="predicted"/>
<dbReference type="GO" id="GO:0015631">
    <property type="term" value="F:tubulin binding"/>
    <property type="evidence" value="ECO:0007669"/>
    <property type="project" value="TreeGrafter"/>
</dbReference>
<evidence type="ECO:0000313" key="5">
    <source>
        <dbReference type="RefSeq" id="XP_047014588.2"/>
    </source>
</evidence>
<evidence type="ECO:0000256" key="2">
    <source>
        <dbReference type="SAM" id="MobiDB-lite"/>
    </source>
</evidence>
<dbReference type="GO" id="GO:0031110">
    <property type="term" value="P:regulation of microtubule polymerization or depolymerization"/>
    <property type="evidence" value="ECO:0007669"/>
    <property type="project" value="InterPro"/>
</dbReference>
<dbReference type="CTD" id="50861"/>
<dbReference type="OrthoDB" id="5986631at2759"/>
<keyword evidence="3" id="KW-0812">Transmembrane</keyword>
<reference evidence="5" key="2">
    <citation type="submission" date="2025-08" db="UniProtKB">
        <authorList>
            <consortium name="RefSeq"/>
        </authorList>
    </citation>
    <scope>IDENTIFICATION</scope>
    <source>
        <tissue evidence="5">Blood</tissue>
    </source>
</reference>
<feature type="coiled-coil region" evidence="1">
    <location>
        <begin position="161"/>
        <end position="203"/>
    </location>
</feature>
<dbReference type="GeneID" id="124628660"/>
<name>A0A979F323_ICTPU</name>
<feature type="region of interest" description="Disordered" evidence="2">
    <location>
        <begin position="234"/>
        <end position="259"/>
    </location>
</feature>
<dbReference type="Pfam" id="PF00836">
    <property type="entry name" value="Stathmin"/>
    <property type="match status" value="1"/>
</dbReference>
<keyword evidence="3" id="KW-0472">Membrane</keyword>
<keyword evidence="4" id="KW-1185">Reference proteome</keyword>
<dbReference type="AlphaFoldDB" id="A0A979F323"/>
<evidence type="ECO:0000256" key="1">
    <source>
        <dbReference type="SAM" id="Coils"/>
    </source>
</evidence>
<evidence type="ECO:0000256" key="3">
    <source>
        <dbReference type="SAM" id="Phobius"/>
    </source>
</evidence>
<evidence type="ECO:0000313" key="4">
    <source>
        <dbReference type="Proteomes" id="UP000221080"/>
    </source>
</evidence>
<dbReference type="Gene3D" id="6.10.280.30">
    <property type="match status" value="1"/>
</dbReference>
<gene>
    <name evidence="5" type="primary">stmn3</name>
</gene>
<feature type="compositionally biased region" description="Basic and acidic residues" evidence="2">
    <location>
        <begin position="236"/>
        <end position="252"/>
    </location>
</feature>
<accession>A0A979F323</accession>
<keyword evidence="1" id="KW-0175">Coiled coil</keyword>
<dbReference type="KEGG" id="ipu:124628660"/>
<dbReference type="GO" id="GO:0043005">
    <property type="term" value="C:neuron projection"/>
    <property type="evidence" value="ECO:0007669"/>
    <property type="project" value="TreeGrafter"/>
</dbReference>
<dbReference type="RefSeq" id="XP_047014588.2">
    <property type="nucleotide sequence ID" value="XM_047158632.2"/>
</dbReference>
<dbReference type="GO" id="GO:0005737">
    <property type="term" value="C:cytoplasm"/>
    <property type="evidence" value="ECO:0007669"/>
    <property type="project" value="TreeGrafter"/>
</dbReference>
<dbReference type="PANTHER" id="PTHR10104:SF17">
    <property type="entry name" value="STATHMIN-3"/>
    <property type="match status" value="1"/>
</dbReference>
<dbReference type="GO" id="GO:0007019">
    <property type="term" value="P:microtubule depolymerization"/>
    <property type="evidence" value="ECO:0007669"/>
    <property type="project" value="TreeGrafter"/>
</dbReference>
<dbReference type="GO" id="GO:0031175">
    <property type="term" value="P:neuron projection development"/>
    <property type="evidence" value="ECO:0007669"/>
    <property type="project" value="TreeGrafter"/>
</dbReference>
<reference evidence="4" key="1">
    <citation type="journal article" date="2016" name="Nat. Commun.">
        <title>The channel catfish genome sequence provides insights into the evolution of scale formation in teleosts.</title>
        <authorList>
            <person name="Liu Z."/>
            <person name="Liu S."/>
            <person name="Yao J."/>
            <person name="Bao L."/>
            <person name="Zhang J."/>
            <person name="Li Y."/>
            <person name="Jiang C."/>
            <person name="Sun L."/>
            <person name="Wang R."/>
            <person name="Zhang Y."/>
            <person name="Zhou T."/>
            <person name="Zeng Q."/>
            <person name="Fu Q."/>
            <person name="Gao S."/>
            <person name="Li N."/>
            <person name="Koren S."/>
            <person name="Jiang Y."/>
            <person name="Zimin A."/>
            <person name="Xu P."/>
            <person name="Phillippy A.M."/>
            <person name="Geng X."/>
            <person name="Song L."/>
            <person name="Sun F."/>
            <person name="Li C."/>
            <person name="Wang X."/>
            <person name="Chen A."/>
            <person name="Jin Y."/>
            <person name="Yuan Z."/>
            <person name="Yang Y."/>
            <person name="Tan S."/>
            <person name="Peatman E."/>
            <person name="Lu J."/>
            <person name="Qin Z."/>
            <person name="Dunham R."/>
            <person name="Li Z."/>
            <person name="Sonstegard T."/>
            <person name="Feng J."/>
            <person name="Danzmann R.G."/>
            <person name="Schroeder S."/>
            <person name="Scheffler B."/>
            <person name="Duke M.V."/>
            <person name="Ballard L."/>
            <person name="Kucuktas H."/>
            <person name="Kaltenboeck L."/>
            <person name="Liu H."/>
            <person name="Armbruster J."/>
            <person name="Xie Y."/>
            <person name="Kirby M.L."/>
            <person name="Tian Y."/>
            <person name="Flanagan M.E."/>
            <person name="Mu W."/>
            <person name="Waldbieser G.C."/>
        </authorList>
    </citation>
    <scope>NUCLEOTIDE SEQUENCE [LARGE SCALE GENOMIC DNA]</scope>
    <source>
        <strain evidence="4">SDA103</strain>
    </source>
</reference>
<sequence length="259" mass="29909">MQLHYKNCFARSITSCAPCPLPSLFLLLHLPSLSVPCCIPSSKRRAPRHHLSHLLFSSLHFFLILHLLVHHLSKSSSVMDNTMSAYSEKLKEMSMLSLICSCLYSKPHHQTISRFDDMEVKSLNKRTSGQAFEIILNSPTDLSPDRPQSLYLAAHRKEPSLENLQKKLDAAEERRRRLEKQILKQLSEKREHEREVLNKAHEVNNNHSRLTEEKLNHKLEVSSENRTAQLSALKQRLREKELHATEVRRNKEMQSGLSG</sequence>
<dbReference type="PROSITE" id="PS51663">
    <property type="entry name" value="STATHMIN_3"/>
    <property type="match status" value="1"/>
</dbReference>
<organism evidence="4 5">
    <name type="scientific">Ictalurus punctatus</name>
    <name type="common">Channel catfish</name>
    <name type="synonym">Silurus punctatus</name>
    <dbReference type="NCBI Taxonomy" id="7998"/>
    <lineage>
        <taxon>Eukaryota</taxon>
        <taxon>Metazoa</taxon>
        <taxon>Chordata</taxon>
        <taxon>Craniata</taxon>
        <taxon>Vertebrata</taxon>
        <taxon>Euteleostomi</taxon>
        <taxon>Actinopterygii</taxon>
        <taxon>Neopterygii</taxon>
        <taxon>Teleostei</taxon>
        <taxon>Ostariophysi</taxon>
        <taxon>Siluriformes</taxon>
        <taxon>Ictaluridae</taxon>
        <taxon>Ictalurus</taxon>
    </lineage>
</organism>
<feature type="transmembrane region" description="Helical" evidence="3">
    <location>
        <begin position="50"/>
        <end position="69"/>
    </location>
</feature>
<dbReference type="Proteomes" id="UP000221080">
    <property type="component" value="Chromosome 11"/>
</dbReference>
<dbReference type="SUPFAM" id="SSF101494">
    <property type="entry name" value="Stathmin"/>
    <property type="match status" value="1"/>
</dbReference>